<dbReference type="Proteomes" id="UP000315496">
    <property type="component" value="Chromosome 1"/>
</dbReference>
<keyword evidence="3" id="KW-1185">Reference proteome</keyword>
<gene>
    <name evidence="2" type="ORF">GMRT_jh015</name>
</gene>
<name>A0A4Z1T4U0_GIAMU</name>
<evidence type="ECO:0000313" key="2">
    <source>
        <dbReference type="EMBL" id="TNJ30688.1"/>
    </source>
</evidence>
<dbReference type="EMBL" id="VDLU01000001">
    <property type="protein sequence ID" value="TNJ30688.1"/>
    <property type="molecule type" value="Genomic_DNA"/>
</dbReference>
<comment type="caution">
    <text evidence="2">The sequence shown here is derived from an EMBL/GenBank/DDBJ whole genome shotgun (WGS) entry which is preliminary data.</text>
</comment>
<evidence type="ECO:0000256" key="1">
    <source>
        <dbReference type="SAM" id="MobiDB-lite"/>
    </source>
</evidence>
<dbReference type="AlphaFoldDB" id="A0A4Z1T4U0"/>
<accession>A0A4Z1T4U0</accession>
<feature type="region of interest" description="Disordered" evidence="1">
    <location>
        <begin position="57"/>
        <end position="76"/>
    </location>
</feature>
<protein>
    <submittedName>
        <fullName evidence="2">Uncharacterized protein</fullName>
    </submittedName>
</protein>
<sequence length="91" mass="10096">MLQLDELFRDLQQELEMVCEGLRVANTSMTQAESILNKHDHYLHALINSSKQVRDGSTSACRSEVYDPPTSTESMKSTATILQAAVEVPDA</sequence>
<proteinExistence type="predicted"/>
<evidence type="ECO:0000313" key="3">
    <source>
        <dbReference type="Proteomes" id="UP000315496"/>
    </source>
</evidence>
<organism evidence="2 3">
    <name type="scientific">Giardia muris</name>
    <dbReference type="NCBI Taxonomy" id="5742"/>
    <lineage>
        <taxon>Eukaryota</taxon>
        <taxon>Metamonada</taxon>
        <taxon>Diplomonadida</taxon>
        <taxon>Hexamitidae</taxon>
        <taxon>Giardiinae</taxon>
        <taxon>Giardia</taxon>
    </lineage>
</organism>
<dbReference type="VEuPathDB" id="GiardiaDB:GMRT_jh015"/>
<reference evidence="2 3" key="1">
    <citation type="submission" date="2019-05" db="EMBL/GenBank/DDBJ databases">
        <title>The compact genome of Giardia muris reveals important steps in the evolution of intestinal protozoan parasites.</title>
        <authorList>
            <person name="Xu F."/>
            <person name="Jimenez-Gonzalez A."/>
            <person name="Einarsson E."/>
            <person name="Astvaldsson A."/>
            <person name="Peirasmaki D."/>
            <person name="Eckmann L."/>
            <person name="Andersson J.O."/>
            <person name="Svard S.G."/>
            <person name="Jerlstrom-Hultqvist J."/>
        </authorList>
    </citation>
    <scope>NUCLEOTIDE SEQUENCE [LARGE SCALE GENOMIC DNA]</scope>
    <source>
        <strain evidence="2 3">Roberts-Thomson</strain>
    </source>
</reference>